<evidence type="ECO:0000256" key="5">
    <source>
        <dbReference type="ARBA" id="ARBA00022989"/>
    </source>
</evidence>
<name>A0A1I0LVS0_9ACTN</name>
<proteinExistence type="inferred from homology"/>
<dbReference type="RefSeq" id="WP_091094410.1">
    <property type="nucleotide sequence ID" value="NZ_FOHX01000034.1"/>
</dbReference>
<dbReference type="OrthoDB" id="9778910at2"/>
<dbReference type="Gene3D" id="1.10.3720.10">
    <property type="entry name" value="MetI-like"/>
    <property type="match status" value="1"/>
</dbReference>
<feature type="domain" description="ABC transmembrane type-1" evidence="8">
    <location>
        <begin position="96"/>
        <end position="304"/>
    </location>
</feature>
<keyword evidence="2 7" id="KW-0813">Transport</keyword>
<gene>
    <name evidence="9" type="ORF">SAMN05421811_13416</name>
</gene>
<organism evidence="9 10">
    <name type="scientific">Nonomuraea wenchangensis</name>
    <dbReference type="NCBI Taxonomy" id="568860"/>
    <lineage>
        <taxon>Bacteria</taxon>
        <taxon>Bacillati</taxon>
        <taxon>Actinomycetota</taxon>
        <taxon>Actinomycetes</taxon>
        <taxon>Streptosporangiales</taxon>
        <taxon>Streptosporangiaceae</taxon>
        <taxon>Nonomuraea</taxon>
    </lineage>
</organism>
<dbReference type="InterPro" id="IPR045621">
    <property type="entry name" value="BPD_transp_1_N"/>
</dbReference>
<dbReference type="SUPFAM" id="SSF161098">
    <property type="entry name" value="MetI-like"/>
    <property type="match status" value="1"/>
</dbReference>
<dbReference type="PANTHER" id="PTHR43163">
    <property type="entry name" value="DIPEPTIDE TRANSPORT SYSTEM PERMEASE PROTEIN DPPB-RELATED"/>
    <property type="match status" value="1"/>
</dbReference>
<dbReference type="Proteomes" id="UP000199361">
    <property type="component" value="Unassembled WGS sequence"/>
</dbReference>
<reference evidence="9 10" key="1">
    <citation type="submission" date="2016-10" db="EMBL/GenBank/DDBJ databases">
        <authorList>
            <person name="de Groot N.N."/>
        </authorList>
    </citation>
    <scope>NUCLEOTIDE SEQUENCE [LARGE SCALE GENOMIC DNA]</scope>
    <source>
        <strain evidence="9 10">CGMCC 4.5598</strain>
    </source>
</reference>
<dbReference type="PROSITE" id="PS50928">
    <property type="entry name" value="ABC_TM1"/>
    <property type="match status" value="1"/>
</dbReference>
<keyword evidence="3" id="KW-1003">Cell membrane</keyword>
<evidence type="ECO:0000313" key="9">
    <source>
        <dbReference type="EMBL" id="SEU48075.1"/>
    </source>
</evidence>
<feature type="transmembrane region" description="Helical" evidence="7">
    <location>
        <begin position="12"/>
        <end position="30"/>
    </location>
</feature>
<keyword evidence="6 7" id="KW-0472">Membrane</keyword>
<evidence type="ECO:0000256" key="1">
    <source>
        <dbReference type="ARBA" id="ARBA00004651"/>
    </source>
</evidence>
<feature type="transmembrane region" description="Helical" evidence="7">
    <location>
        <begin position="133"/>
        <end position="158"/>
    </location>
</feature>
<evidence type="ECO:0000256" key="3">
    <source>
        <dbReference type="ARBA" id="ARBA00022475"/>
    </source>
</evidence>
<dbReference type="InterPro" id="IPR035906">
    <property type="entry name" value="MetI-like_sf"/>
</dbReference>
<dbReference type="CDD" id="cd06261">
    <property type="entry name" value="TM_PBP2"/>
    <property type="match status" value="1"/>
</dbReference>
<evidence type="ECO:0000313" key="10">
    <source>
        <dbReference type="Proteomes" id="UP000199361"/>
    </source>
</evidence>
<evidence type="ECO:0000259" key="8">
    <source>
        <dbReference type="PROSITE" id="PS50928"/>
    </source>
</evidence>
<evidence type="ECO:0000256" key="2">
    <source>
        <dbReference type="ARBA" id="ARBA00022448"/>
    </source>
</evidence>
<accession>A0A1I0LVS0</accession>
<dbReference type="Pfam" id="PF00528">
    <property type="entry name" value="BPD_transp_1"/>
    <property type="match status" value="1"/>
</dbReference>
<comment type="similarity">
    <text evidence="7">Belongs to the binding-protein-dependent transport system permease family.</text>
</comment>
<keyword evidence="5 7" id="KW-1133">Transmembrane helix</keyword>
<dbReference type="PANTHER" id="PTHR43163:SF7">
    <property type="entry name" value="DIPEPTIDE-TRANSPORT INTEGRAL MEMBRANE PROTEIN ABC TRANSPORTER DPPB-RELATED"/>
    <property type="match status" value="1"/>
</dbReference>
<keyword evidence="4 7" id="KW-0812">Transmembrane</keyword>
<dbReference type="AlphaFoldDB" id="A0A1I0LVS0"/>
<dbReference type="Pfam" id="PF19300">
    <property type="entry name" value="BPD_transp_1_N"/>
    <property type="match status" value="1"/>
</dbReference>
<feature type="transmembrane region" description="Helical" evidence="7">
    <location>
        <begin position="178"/>
        <end position="196"/>
    </location>
</feature>
<dbReference type="GO" id="GO:0005886">
    <property type="term" value="C:plasma membrane"/>
    <property type="evidence" value="ECO:0007669"/>
    <property type="project" value="UniProtKB-SubCell"/>
</dbReference>
<dbReference type="EMBL" id="FOHX01000034">
    <property type="protein sequence ID" value="SEU48075.1"/>
    <property type="molecule type" value="Genomic_DNA"/>
</dbReference>
<feature type="transmembrane region" description="Helical" evidence="7">
    <location>
        <begin position="281"/>
        <end position="307"/>
    </location>
</feature>
<protein>
    <submittedName>
        <fullName evidence="9">Peptide/nickel transport system permease protein/oligopeptide transport system permease protein</fullName>
    </submittedName>
</protein>
<dbReference type="GO" id="GO:0055085">
    <property type="term" value="P:transmembrane transport"/>
    <property type="evidence" value="ECO:0007669"/>
    <property type="project" value="InterPro"/>
</dbReference>
<feature type="transmembrane region" description="Helical" evidence="7">
    <location>
        <begin position="98"/>
        <end position="121"/>
    </location>
</feature>
<evidence type="ECO:0000256" key="6">
    <source>
        <dbReference type="ARBA" id="ARBA00023136"/>
    </source>
</evidence>
<dbReference type="InterPro" id="IPR000515">
    <property type="entry name" value="MetI-like"/>
</dbReference>
<evidence type="ECO:0000256" key="4">
    <source>
        <dbReference type="ARBA" id="ARBA00022692"/>
    </source>
</evidence>
<keyword evidence="10" id="KW-1185">Reference proteome</keyword>
<sequence>MGRYIIRRLLQSIPVLLGATLLIFAIVFALPGDPIAALAGEKRADPNIVAILREQYHLNDPLLLQYWYYISGVIFRADFGVTFADVPVSQIMAGKFQVTLNLAITALVIEALIGVGLGLWAALKRGKAIDTMILASTLLLISVPTLVSGFVLQFLLGVRLKLWTGLDIFPIAGITEGFRSYLLPGFVLAGVSIAYLTRLTRTSLAETLRADYIRTATAKGLPRRRVVARHGLRNALIPLVTFLGADLGNLMGGAVITERIFNLPGIGNQLFMSVYLREQPVVVGIVTILVLIYILANLAVDVMYAVLDPRIRYE</sequence>
<comment type="subcellular location">
    <subcellularLocation>
        <location evidence="1 7">Cell membrane</location>
        <topology evidence="1 7">Multi-pass membrane protein</topology>
    </subcellularLocation>
</comment>
<dbReference type="STRING" id="568860.SAMN05421811_13416"/>
<evidence type="ECO:0000256" key="7">
    <source>
        <dbReference type="RuleBase" id="RU363032"/>
    </source>
</evidence>